<organism evidence="2 3">
    <name type="scientific">Corynebacterium deserti GIMN1.010</name>
    <dbReference type="NCBI Taxonomy" id="931089"/>
    <lineage>
        <taxon>Bacteria</taxon>
        <taxon>Bacillati</taxon>
        <taxon>Actinomycetota</taxon>
        <taxon>Actinomycetes</taxon>
        <taxon>Mycobacteriales</taxon>
        <taxon>Corynebacteriaceae</taxon>
        <taxon>Corynebacterium</taxon>
    </lineage>
</organism>
<dbReference type="NCBIfam" id="TIGR03815">
    <property type="entry name" value="CpaE_hom_Actino"/>
    <property type="match status" value="1"/>
</dbReference>
<dbReference type="AlphaFoldDB" id="A0A0M5IQP3"/>
<dbReference type="InterPro" id="IPR027417">
    <property type="entry name" value="P-loop_NTPase"/>
</dbReference>
<dbReference type="Pfam" id="PF26563">
    <property type="entry name" value="Rv3660c_N"/>
    <property type="match status" value="1"/>
</dbReference>
<evidence type="ECO:0000259" key="1">
    <source>
        <dbReference type="Pfam" id="PF26563"/>
    </source>
</evidence>
<evidence type="ECO:0000313" key="3">
    <source>
        <dbReference type="Proteomes" id="UP000068067"/>
    </source>
</evidence>
<accession>A0A0M5IQP3</accession>
<dbReference type="InterPro" id="IPR022521">
    <property type="entry name" value="Rv3660c"/>
</dbReference>
<dbReference type="Gene3D" id="3.40.50.300">
    <property type="entry name" value="P-loop containing nucleotide triphosphate hydrolases"/>
    <property type="match status" value="1"/>
</dbReference>
<feature type="domain" description="Rv3660c-like CheY-like N-terminal" evidence="1">
    <location>
        <begin position="13"/>
        <end position="112"/>
    </location>
</feature>
<name>A0A0M5IQP3_9CORY</name>
<keyword evidence="3" id="KW-1185">Reference proteome</keyword>
<gene>
    <name evidence="2" type="ORF">CDES_01575</name>
</gene>
<reference evidence="2 3" key="1">
    <citation type="submission" date="2014-08" db="EMBL/GenBank/DDBJ databases">
        <title>Complete genome sequence of Corynebacterium deserti GIMN1.010 (=DSM 45689), isolated from desert sand in western China.</title>
        <authorList>
            <person name="Ruckert C."/>
            <person name="Albersmeier A."/>
            <person name="Kalinowski J."/>
        </authorList>
    </citation>
    <scope>NUCLEOTIDE SEQUENCE [LARGE SCALE GENOMIC DNA]</scope>
    <source>
        <strain evidence="2 3">GIMN1.010</strain>
    </source>
</reference>
<protein>
    <recommendedName>
        <fullName evidence="1">Rv3660c-like CheY-like N-terminal domain-containing protein</fullName>
    </recommendedName>
</protein>
<dbReference type="PATRIC" id="fig|931089.4.peg.317"/>
<sequence>MNSSINQTILVAVEDPVLHPEAMHVAAATGRPIIESTDISDATRHFHRASAVLIDAGMAKLLNNSTRRGRVFFLDSDPGPSNWKAAMAIHAEQALLLPAQAAELLSALGRDNRDVAGGSGHIVGVVGAVGGAGTSTLAAAIAKRRATTSPTVLIDGVPHSGGIDLLLGIEDSPGARWPDVGFHRGTVHATDVIKALPRTPDNVAVLSTARSNIADPFDVAPLDIAKALECFLASDQQVDVVVDLSVGGLVEEVMESLSHLVIVVPAEVRAVAAANALKLSLQQFHTPISVVLRHRGWSGLDVDDVEAILGCDLLTEVGTISKLPKSVELQGLSGGLPKVLASAADAAWAVVA</sequence>
<dbReference type="RefSeq" id="WP_053543961.1">
    <property type="nucleotide sequence ID" value="NZ_CP009220.1"/>
</dbReference>
<evidence type="ECO:0000313" key="2">
    <source>
        <dbReference type="EMBL" id="ALC04786.1"/>
    </source>
</evidence>
<dbReference type="InterPro" id="IPR059050">
    <property type="entry name" value="Rv3660c_N"/>
</dbReference>
<dbReference type="SUPFAM" id="SSF52540">
    <property type="entry name" value="P-loop containing nucleoside triphosphate hydrolases"/>
    <property type="match status" value="1"/>
</dbReference>
<proteinExistence type="predicted"/>
<dbReference type="Proteomes" id="UP000068067">
    <property type="component" value="Chromosome"/>
</dbReference>
<dbReference type="OrthoDB" id="3252838at2"/>
<dbReference type="EMBL" id="CP009220">
    <property type="protein sequence ID" value="ALC04786.1"/>
    <property type="molecule type" value="Genomic_DNA"/>
</dbReference>
<dbReference type="KEGG" id="cdx:CDES_01575"/>
<dbReference type="STRING" id="931089.CDES_01575"/>